<dbReference type="OrthoDB" id="6065984at2759"/>
<dbReference type="GO" id="GO:0061630">
    <property type="term" value="F:ubiquitin protein ligase activity"/>
    <property type="evidence" value="ECO:0007669"/>
    <property type="project" value="TreeGrafter"/>
</dbReference>
<gene>
    <name evidence="3" type="ORF">OFUS_LOCUS5633</name>
</gene>
<dbReference type="AlphaFoldDB" id="A0A8J1UVX5"/>
<protein>
    <submittedName>
        <fullName evidence="3">Uncharacterized protein</fullName>
    </submittedName>
</protein>
<sequence>MDAINPIVNLLLEFDSTTPTDTVDCDPTGIVATDNTIIIADNINHKLKAFDKCNGALIEEFEEIGGMKLKNPEQLVQHLDSLVLTSYGLDKIFHMDVNCRKIHHVISMPKFCDGICLDSSGSCIVSIATGKPRILFINEDGIQKTIQLTAKNLPLFQLPYYIHSHGDILYITDSGEHKLVAITTETEPKILFEYTGDSKKKTSEPSREDHKLNEPRGVLVDPQGRILVCDHGNNRIQVLNTRGEFLMMLLSEKDGLEKPWAISYRAGELFVTQRGGKVKVFKYHI</sequence>
<evidence type="ECO:0000313" key="3">
    <source>
        <dbReference type="EMBL" id="CAH1778764.1"/>
    </source>
</evidence>
<dbReference type="CDD" id="cd05819">
    <property type="entry name" value="NHL"/>
    <property type="match status" value="1"/>
</dbReference>
<organism evidence="3 4">
    <name type="scientific">Owenia fusiformis</name>
    <name type="common">Polychaete worm</name>
    <dbReference type="NCBI Taxonomy" id="6347"/>
    <lineage>
        <taxon>Eukaryota</taxon>
        <taxon>Metazoa</taxon>
        <taxon>Spiralia</taxon>
        <taxon>Lophotrochozoa</taxon>
        <taxon>Annelida</taxon>
        <taxon>Polychaeta</taxon>
        <taxon>Sedentaria</taxon>
        <taxon>Canalipalpata</taxon>
        <taxon>Sabellida</taxon>
        <taxon>Oweniida</taxon>
        <taxon>Oweniidae</taxon>
        <taxon>Owenia</taxon>
    </lineage>
</organism>
<dbReference type="GO" id="GO:0043161">
    <property type="term" value="P:proteasome-mediated ubiquitin-dependent protein catabolic process"/>
    <property type="evidence" value="ECO:0007669"/>
    <property type="project" value="TreeGrafter"/>
</dbReference>
<feature type="compositionally biased region" description="Basic and acidic residues" evidence="2">
    <location>
        <begin position="195"/>
        <end position="214"/>
    </location>
</feature>
<evidence type="ECO:0000313" key="4">
    <source>
        <dbReference type="Proteomes" id="UP000749559"/>
    </source>
</evidence>
<evidence type="ECO:0000256" key="1">
    <source>
        <dbReference type="ARBA" id="ARBA00022737"/>
    </source>
</evidence>
<dbReference type="Pfam" id="PF01436">
    <property type="entry name" value="NHL"/>
    <property type="match status" value="1"/>
</dbReference>
<dbReference type="EMBL" id="CAIIXF020000003">
    <property type="protein sequence ID" value="CAH1778764.1"/>
    <property type="molecule type" value="Genomic_DNA"/>
</dbReference>
<name>A0A8J1UVX5_OWEFU</name>
<accession>A0A8J1UVX5</accession>
<dbReference type="GO" id="GO:0008270">
    <property type="term" value="F:zinc ion binding"/>
    <property type="evidence" value="ECO:0007669"/>
    <property type="project" value="UniProtKB-KW"/>
</dbReference>
<dbReference type="Gene3D" id="2.120.10.30">
    <property type="entry name" value="TolB, C-terminal domain"/>
    <property type="match status" value="1"/>
</dbReference>
<feature type="region of interest" description="Disordered" evidence="2">
    <location>
        <begin position="195"/>
        <end position="215"/>
    </location>
</feature>
<dbReference type="PANTHER" id="PTHR24104:SF25">
    <property type="entry name" value="PROTEIN LIN-41"/>
    <property type="match status" value="1"/>
</dbReference>
<reference evidence="3" key="1">
    <citation type="submission" date="2022-03" db="EMBL/GenBank/DDBJ databases">
        <authorList>
            <person name="Martin C."/>
        </authorList>
    </citation>
    <scope>NUCLEOTIDE SEQUENCE</scope>
</reference>
<comment type="caution">
    <text evidence="3">The sequence shown here is derived from an EMBL/GenBank/DDBJ whole genome shotgun (WGS) entry which is preliminary data.</text>
</comment>
<proteinExistence type="predicted"/>
<keyword evidence="4" id="KW-1185">Reference proteome</keyword>
<dbReference type="PANTHER" id="PTHR24104">
    <property type="entry name" value="E3 UBIQUITIN-PROTEIN LIGASE NHLRC1-RELATED"/>
    <property type="match status" value="1"/>
</dbReference>
<dbReference type="InterPro" id="IPR001258">
    <property type="entry name" value="NHL_repeat"/>
</dbReference>
<evidence type="ECO:0000256" key="2">
    <source>
        <dbReference type="SAM" id="MobiDB-lite"/>
    </source>
</evidence>
<dbReference type="PROSITE" id="PS51125">
    <property type="entry name" value="NHL"/>
    <property type="match status" value="1"/>
</dbReference>
<keyword evidence="1" id="KW-0677">Repeat</keyword>
<dbReference type="SUPFAM" id="SSF63829">
    <property type="entry name" value="Calcium-dependent phosphotriesterase"/>
    <property type="match status" value="1"/>
</dbReference>
<dbReference type="Proteomes" id="UP000749559">
    <property type="component" value="Unassembled WGS sequence"/>
</dbReference>
<dbReference type="Gene3D" id="2.40.10.500">
    <property type="match status" value="1"/>
</dbReference>
<dbReference type="InterPro" id="IPR050952">
    <property type="entry name" value="TRIM-NHL_E3_ligases"/>
</dbReference>
<dbReference type="GO" id="GO:0000209">
    <property type="term" value="P:protein polyubiquitination"/>
    <property type="evidence" value="ECO:0007669"/>
    <property type="project" value="TreeGrafter"/>
</dbReference>
<dbReference type="InterPro" id="IPR011042">
    <property type="entry name" value="6-blade_b-propeller_TolB-like"/>
</dbReference>